<dbReference type="InterPro" id="IPR041698">
    <property type="entry name" value="Methyltransf_25"/>
</dbReference>
<reference evidence="2 3" key="1">
    <citation type="submission" date="2018-07" db="EMBL/GenBank/DDBJ databases">
        <title>Identification of spontaneous genetic mutation associated with occurrence of a yellow conidial color mutant of Aspergillus flavus.</title>
        <authorList>
            <person name="Chang P.-K."/>
            <person name="Mack B.M."/>
            <person name="Scharfenstein L."/>
            <person name="Gilbert M.K."/>
        </authorList>
    </citation>
    <scope>NUCLEOTIDE SEQUENCE [LARGE SCALE GENOMIC DNA]</scope>
    <source>
        <strain evidence="2 3">CA14</strain>
    </source>
</reference>
<dbReference type="GO" id="GO:0032259">
    <property type="term" value="P:methylation"/>
    <property type="evidence" value="ECO:0007669"/>
    <property type="project" value="UniProtKB-KW"/>
</dbReference>
<dbReference type="Gene3D" id="3.40.50.150">
    <property type="entry name" value="Vaccinia Virus protein VP39"/>
    <property type="match status" value="1"/>
</dbReference>
<dbReference type="AlphaFoldDB" id="A0AB74BX87"/>
<proteinExistence type="predicted"/>
<evidence type="ECO:0000313" key="3">
    <source>
        <dbReference type="Proteomes" id="UP000275480"/>
    </source>
</evidence>
<protein>
    <submittedName>
        <fullName evidence="2">UbiE/COQ5 family methyltransferase</fullName>
    </submittedName>
</protein>
<accession>A0AB74BX87</accession>
<name>A0AB74BX87_ASPFL</name>
<dbReference type="Pfam" id="PF13649">
    <property type="entry name" value="Methyltransf_25"/>
    <property type="match status" value="1"/>
</dbReference>
<sequence>MQESLTPGSSAPLNIHDKRFAALYELGGKITELFAKELISQSGLPWSSQEPLVILDNACGTGAVSSVLHHTIGNDKKANWHLTCGDKSEDMLHYTRQKMLQEEWHNAEVKIVNAQDTRLPSAHFTHIFTAFAFNLFPDDKSAMKGSPVNTSTRWHLSNFYVEEQCTTKAIWVCTLSAAITNLSGDLPAPSEKEIHGVYNVGWDEEASVRAKFEQAGFDDIKVRTVIKEYLVPVNQFVESCTILIPTIVNIFWTQDQRDQYESELPMAVHRYVEGKYGRDGMASMEAEAIIATGHKH</sequence>
<evidence type="ECO:0000259" key="1">
    <source>
        <dbReference type="Pfam" id="PF13649"/>
    </source>
</evidence>
<keyword evidence="2" id="KW-0808">Transferase</keyword>
<evidence type="ECO:0000313" key="2">
    <source>
        <dbReference type="EMBL" id="RMZ38960.1"/>
    </source>
</evidence>
<organism evidence="2 3">
    <name type="scientific">Aspergillus flavus</name>
    <dbReference type="NCBI Taxonomy" id="5059"/>
    <lineage>
        <taxon>Eukaryota</taxon>
        <taxon>Fungi</taxon>
        <taxon>Dikarya</taxon>
        <taxon>Ascomycota</taxon>
        <taxon>Pezizomycotina</taxon>
        <taxon>Eurotiomycetes</taxon>
        <taxon>Eurotiomycetidae</taxon>
        <taxon>Eurotiales</taxon>
        <taxon>Aspergillaceae</taxon>
        <taxon>Aspergillus</taxon>
        <taxon>Aspergillus subgen. Circumdati</taxon>
    </lineage>
</organism>
<dbReference type="GO" id="GO:0008168">
    <property type="term" value="F:methyltransferase activity"/>
    <property type="evidence" value="ECO:0007669"/>
    <property type="project" value="UniProtKB-KW"/>
</dbReference>
<feature type="domain" description="Methyltransferase" evidence="1">
    <location>
        <begin position="54"/>
        <end position="140"/>
    </location>
</feature>
<comment type="caution">
    <text evidence="2">The sequence shown here is derived from an EMBL/GenBank/DDBJ whole genome shotgun (WGS) entry which is preliminary data.</text>
</comment>
<keyword evidence="2" id="KW-0489">Methyltransferase</keyword>
<dbReference type="CDD" id="cd02440">
    <property type="entry name" value="AdoMet_MTases"/>
    <property type="match status" value="1"/>
</dbReference>
<dbReference type="EMBL" id="QQZZ01000144">
    <property type="protein sequence ID" value="RMZ38960.1"/>
    <property type="molecule type" value="Genomic_DNA"/>
</dbReference>
<dbReference type="Proteomes" id="UP000275480">
    <property type="component" value="Unassembled WGS sequence"/>
</dbReference>
<dbReference type="SUPFAM" id="SSF53335">
    <property type="entry name" value="S-adenosyl-L-methionine-dependent methyltransferases"/>
    <property type="match status" value="1"/>
</dbReference>
<dbReference type="InterPro" id="IPR029063">
    <property type="entry name" value="SAM-dependent_MTases_sf"/>
</dbReference>
<gene>
    <name evidence="2" type="ORF">CA14_003546</name>
</gene>